<gene>
    <name evidence="2" type="ORF">EAG_06523</name>
</gene>
<keyword evidence="1" id="KW-0175">Coiled coil</keyword>
<evidence type="ECO:0000313" key="2">
    <source>
        <dbReference type="EMBL" id="EFN74253.1"/>
    </source>
</evidence>
<name>E1ZX37_CAMFO</name>
<dbReference type="InParanoid" id="E1ZX37"/>
<evidence type="ECO:0000256" key="1">
    <source>
        <dbReference type="SAM" id="Coils"/>
    </source>
</evidence>
<evidence type="ECO:0000313" key="3">
    <source>
        <dbReference type="Proteomes" id="UP000000311"/>
    </source>
</evidence>
<protein>
    <submittedName>
        <fullName evidence="2">Uncharacterized protein</fullName>
    </submittedName>
</protein>
<proteinExistence type="predicted"/>
<dbReference type="Proteomes" id="UP000000311">
    <property type="component" value="Unassembled WGS sequence"/>
</dbReference>
<dbReference type="AlphaFoldDB" id="E1ZX37"/>
<dbReference type="EMBL" id="GL434992">
    <property type="protein sequence ID" value="EFN74253.1"/>
    <property type="molecule type" value="Genomic_DNA"/>
</dbReference>
<accession>E1ZX37</accession>
<sequence>MIVFGTTKHSGRRLISARLFRALMWTARTHFNPLISRLTDTPRVVDALRPVRIALTNYVAKADCTCGHDIPRHLQAVRAPLQQSAAMHKVRLTDRTRHRIDQRNNRASKQKRIAQEEYERMMDERGAG</sequence>
<organism evidence="3">
    <name type="scientific">Camponotus floridanus</name>
    <name type="common">Florida carpenter ant</name>
    <dbReference type="NCBI Taxonomy" id="104421"/>
    <lineage>
        <taxon>Eukaryota</taxon>
        <taxon>Metazoa</taxon>
        <taxon>Ecdysozoa</taxon>
        <taxon>Arthropoda</taxon>
        <taxon>Hexapoda</taxon>
        <taxon>Insecta</taxon>
        <taxon>Pterygota</taxon>
        <taxon>Neoptera</taxon>
        <taxon>Endopterygota</taxon>
        <taxon>Hymenoptera</taxon>
        <taxon>Apocrita</taxon>
        <taxon>Aculeata</taxon>
        <taxon>Formicoidea</taxon>
        <taxon>Formicidae</taxon>
        <taxon>Formicinae</taxon>
        <taxon>Camponotus</taxon>
    </lineage>
</organism>
<feature type="coiled-coil region" evidence="1">
    <location>
        <begin position="97"/>
        <end position="124"/>
    </location>
</feature>
<reference evidence="2 3" key="1">
    <citation type="journal article" date="2010" name="Science">
        <title>Genomic comparison of the ants Camponotus floridanus and Harpegnathos saltator.</title>
        <authorList>
            <person name="Bonasio R."/>
            <person name="Zhang G."/>
            <person name="Ye C."/>
            <person name="Mutti N.S."/>
            <person name="Fang X."/>
            <person name="Qin N."/>
            <person name="Donahue G."/>
            <person name="Yang P."/>
            <person name="Li Q."/>
            <person name="Li C."/>
            <person name="Zhang P."/>
            <person name="Huang Z."/>
            <person name="Berger S.L."/>
            <person name="Reinberg D."/>
            <person name="Wang J."/>
            <person name="Liebig J."/>
        </authorList>
    </citation>
    <scope>NUCLEOTIDE SEQUENCE [LARGE SCALE GENOMIC DNA]</scope>
    <source>
        <strain evidence="3">C129</strain>
    </source>
</reference>
<keyword evidence="3" id="KW-1185">Reference proteome</keyword>